<keyword evidence="4" id="KW-0336">GPI-anchor</keyword>
<keyword evidence="3" id="KW-1003">Cell membrane</keyword>
<dbReference type="VEuPathDB" id="TriTrypDB:Tb10.v4.0178"/>
<keyword evidence="9" id="KW-0175">Coiled coil</keyword>
<evidence type="ECO:0000256" key="9">
    <source>
        <dbReference type="SAM" id="Coils"/>
    </source>
</evidence>
<name>A0A1J0RBK6_9TRYP</name>
<evidence type="ECO:0000256" key="1">
    <source>
        <dbReference type="ARBA" id="ARBA00002523"/>
    </source>
</evidence>
<accession>A0A1J0RBK6</accession>
<evidence type="ECO:0000256" key="5">
    <source>
        <dbReference type="ARBA" id="ARBA00022729"/>
    </source>
</evidence>
<comment type="function">
    <text evidence="1">VSG forms a coat on the surface of the parasite. The trypanosome evades the immune response of the host by expressing a series of antigenically distinct VSGs from an estimated 1000 VSG genes.</text>
</comment>
<dbReference type="EMBL" id="KX701228">
    <property type="protein sequence ID" value="APD75184.1"/>
    <property type="molecule type" value="Genomic_DNA"/>
</dbReference>
<evidence type="ECO:0000259" key="10">
    <source>
        <dbReference type="Pfam" id="PF13206"/>
    </source>
</evidence>
<organism evidence="11">
    <name type="scientific">Trypanosoma brucei</name>
    <dbReference type="NCBI Taxonomy" id="5691"/>
    <lineage>
        <taxon>Eukaryota</taxon>
        <taxon>Discoba</taxon>
        <taxon>Euglenozoa</taxon>
        <taxon>Kinetoplastea</taxon>
        <taxon>Metakinetoplastina</taxon>
        <taxon>Trypanosomatida</taxon>
        <taxon>Trypanosomatidae</taxon>
        <taxon>Trypanosoma</taxon>
    </lineage>
</organism>
<dbReference type="VEuPathDB" id="TriTrypDB:Tb427_000374900"/>
<dbReference type="AlphaFoldDB" id="A0A1J0RBK6"/>
<evidence type="ECO:0000313" key="11">
    <source>
        <dbReference type="EMBL" id="APD75184.1"/>
    </source>
</evidence>
<evidence type="ECO:0000256" key="2">
    <source>
        <dbReference type="ARBA" id="ARBA00004609"/>
    </source>
</evidence>
<evidence type="ECO:0000256" key="8">
    <source>
        <dbReference type="ARBA" id="ARBA00023288"/>
    </source>
</evidence>
<dbReference type="GO" id="GO:0098552">
    <property type="term" value="C:side of membrane"/>
    <property type="evidence" value="ECO:0007669"/>
    <property type="project" value="UniProtKB-KW"/>
</dbReference>
<keyword evidence="7" id="KW-0325">Glycoprotein</keyword>
<dbReference type="VEuPathDB" id="TriTrypDB:Tb1125.Tb11.v5.0916"/>
<evidence type="ECO:0000256" key="4">
    <source>
        <dbReference type="ARBA" id="ARBA00022622"/>
    </source>
</evidence>
<evidence type="ECO:0000256" key="3">
    <source>
        <dbReference type="ARBA" id="ARBA00022475"/>
    </source>
</evidence>
<feature type="domain" description="Trypanosome variant surface glycoprotein B-type N-terminal" evidence="10">
    <location>
        <begin position="2"/>
        <end position="340"/>
    </location>
</feature>
<proteinExistence type="predicted"/>
<evidence type="ECO:0000256" key="6">
    <source>
        <dbReference type="ARBA" id="ARBA00023136"/>
    </source>
</evidence>
<evidence type="ECO:0000256" key="7">
    <source>
        <dbReference type="ARBA" id="ARBA00023180"/>
    </source>
</evidence>
<dbReference type="InterPro" id="IPR025932">
    <property type="entry name" value="Trypano_VSG_B_N_dom"/>
</dbReference>
<keyword evidence="8" id="KW-0449">Lipoprotein</keyword>
<keyword evidence="5" id="KW-0732">Signal</keyword>
<feature type="coiled-coil region" evidence="9">
    <location>
        <begin position="323"/>
        <end position="353"/>
    </location>
</feature>
<dbReference type="GO" id="GO:0005886">
    <property type="term" value="C:plasma membrane"/>
    <property type="evidence" value="ECO:0007669"/>
    <property type="project" value="UniProtKB-SubCell"/>
</dbReference>
<feature type="coiled-coil region" evidence="9">
    <location>
        <begin position="113"/>
        <end position="140"/>
    </location>
</feature>
<keyword evidence="6" id="KW-0472">Membrane</keyword>
<sequence length="407" mass="44469">MALCKALQEASGTPKQQEKVPNRVETFEKVLDANMSAAADDWRRMFLTENNAKQAWKPEAKHKALPKEWAERWDTWADSAVRISKNGASEKKAQQSNFDKLSPQQRLAAQAKITHILDKAEAVRSRMRRLQEKVDAATSEKLQPEMTKVVYGSGATTTDFTERKAVSGGRAEAANCGQGGKADNYEALGYAFLCVCINAQDSAPAGDKKICSDHNNEFVTKQFPLTAASAVKTAWTDLKTNCKLQTPFTTTAAGIRSAITAVQGHIKIFKGAAYLGIPEGTGACDQTQNNGVCIKYPEYLGSTRPGLHNVGWIGTLLDIADRLENAERAAEQMHSLQELLNNLEADAWKAANETLLTLRPVQAGTQQTSKDHNEARLEEQIKCKNPPNKTAAGCAAIVCDFNAEKTE</sequence>
<protein>
    <submittedName>
        <fullName evidence="11">Variant surface glycoprotein 1125.5007</fullName>
    </submittedName>
</protein>
<comment type="subcellular location">
    <subcellularLocation>
        <location evidence="2">Cell membrane</location>
        <topology evidence="2">Lipid-anchor</topology>
        <topology evidence="2">GPI-anchor</topology>
    </subcellularLocation>
</comment>
<reference evidence="11" key="1">
    <citation type="submission" date="2016-08" db="EMBL/GenBank/DDBJ databases">
        <title>VSG repertoire of Trypanosoma brucei EATRO 1125.</title>
        <authorList>
            <person name="Cross G.A."/>
        </authorList>
    </citation>
    <scope>NUCLEOTIDE SEQUENCE</scope>
    <source>
        <strain evidence="11">EATRO 1125</strain>
    </source>
</reference>
<dbReference type="Pfam" id="PF13206">
    <property type="entry name" value="VSG_B"/>
    <property type="match status" value="1"/>
</dbReference>